<dbReference type="PANTHER" id="PTHR13425">
    <property type="entry name" value="HEADCASE PROTEIN"/>
    <property type="match status" value="1"/>
</dbReference>
<dbReference type="InterPro" id="IPR054537">
    <property type="entry name" value="HECA_N"/>
</dbReference>
<proteinExistence type="predicted"/>
<feature type="region of interest" description="Disordered" evidence="1">
    <location>
        <begin position="140"/>
        <end position="258"/>
    </location>
</feature>
<feature type="compositionally biased region" description="Low complexity" evidence="1">
    <location>
        <begin position="215"/>
        <end position="231"/>
    </location>
</feature>
<dbReference type="PANTHER" id="PTHR13425:SF3">
    <property type="entry name" value="HEADCASE PROTEIN HOMOLOG"/>
    <property type="match status" value="1"/>
</dbReference>
<feature type="domain" description="Headcase middle" evidence="3">
    <location>
        <begin position="254"/>
        <end position="447"/>
    </location>
</feature>
<name>A0A0P4W160_SCYOL</name>
<evidence type="ECO:0000313" key="4">
    <source>
        <dbReference type="EMBL" id="JAI60078.1"/>
    </source>
</evidence>
<reference evidence="4" key="1">
    <citation type="submission" date="2015-09" db="EMBL/GenBank/DDBJ databases">
        <title>Scylla olivacea transcriptome.</title>
        <authorList>
            <person name="Ikhwanuddin M."/>
        </authorList>
    </citation>
    <scope>NUCLEOTIDE SEQUENCE</scope>
</reference>
<dbReference type="AlphaFoldDB" id="A0A0P4W160"/>
<protein>
    <submittedName>
        <fullName evidence="4">Uncharacterized protein</fullName>
    </submittedName>
</protein>
<sequence>MVKMPQRQRHNTGGGAGGAELPLLDPGVIEAHNAVTTTRCCVPLSCGCLRGYEPINLDSPTGCVRVHCNNEHCTLGNLMHGECFSAWEMHVLAYLRSCGRARSWSEKQRLQNLWTKRGYDLAYRACTCLCSRGHLRKDLDWMPPSESDDDNKTKKKKKNRQNQKPALVTVGNGALNNNTNNANNNNNNNVVLSGLSTTSGCETSGQPCQRHRNNSISSTGSSPPSDAPTSPHHTAAPGKRRSRDFFSDRSRHGSGGSMFARRADFSSFNVLPRDKINSYHIKMEDDGLHGNDDTRCFILSTLAAQRTSRTACVLCHQPLLVFDRYPLLDGTFFLTPIQHAKSAIPVRVEGRQQYLTAVCMGCLEGWSVGLRCSYCNTRWNGSPLILGTMYSFDIFAAMPCCEGRLKCSKCDAVVIPPDQRLSFFSDYSRTHACPSCGHLDHHFVKPLSSFIREDKQTW</sequence>
<feature type="compositionally biased region" description="Polar residues" evidence="1">
    <location>
        <begin position="194"/>
        <end position="207"/>
    </location>
</feature>
<feature type="compositionally biased region" description="Low complexity" evidence="1">
    <location>
        <begin position="162"/>
        <end position="191"/>
    </location>
</feature>
<evidence type="ECO:0000259" key="2">
    <source>
        <dbReference type="Pfam" id="PF15353"/>
    </source>
</evidence>
<evidence type="ECO:0000256" key="1">
    <source>
        <dbReference type="SAM" id="MobiDB-lite"/>
    </source>
</evidence>
<dbReference type="InterPro" id="IPR031947">
    <property type="entry name" value="Headcase_mid"/>
</dbReference>
<organism evidence="4">
    <name type="scientific">Scylla olivacea</name>
    <name type="common">Orange mud crab</name>
    <name type="synonym">Cancer olivacea</name>
    <dbReference type="NCBI Taxonomy" id="85551"/>
    <lineage>
        <taxon>Eukaryota</taxon>
        <taxon>Metazoa</taxon>
        <taxon>Ecdysozoa</taxon>
        <taxon>Arthropoda</taxon>
        <taxon>Crustacea</taxon>
        <taxon>Multicrustacea</taxon>
        <taxon>Malacostraca</taxon>
        <taxon>Eumalacostraca</taxon>
        <taxon>Eucarida</taxon>
        <taxon>Decapoda</taxon>
        <taxon>Pleocyemata</taxon>
        <taxon>Brachyura</taxon>
        <taxon>Eubrachyura</taxon>
        <taxon>Portunoidea</taxon>
        <taxon>Portunidae</taxon>
        <taxon>Portuninae</taxon>
        <taxon>Scylla</taxon>
    </lineage>
</organism>
<dbReference type="InterPro" id="IPR026066">
    <property type="entry name" value="Headcase"/>
</dbReference>
<dbReference type="EMBL" id="GDRN01092612">
    <property type="protein sequence ID" value="JAI60078.1"/>
    <property type="molecule type" value="Transcribed_RNA"/>
</dbReference>
<accession>A0A0P4W160</accession>
<dbReference type="Pfam" id="PF15353">
    <property type="entry name" value="HECA_N"/>
    <property type="match status" value="1"/>
</dbReference>
<evidence type="ECO:0000259" key="3">
    <source>
        <dbReference type="Pfam" id="PF16002"/>
    </source>
</evidence>
<feature type="domain" description="Headcase N-terminal" evidence="2">
    <location>
        <begin position="39"/>
        <end position="141"/>
    </location>
</feature>
<dbReference type="Pfam" id="PF16002">
    <property type="entry name" value="Headcase"/>
    <property type="match status" value="1"/>
</dbReference>